<name>A0A9W8YN42_9PEZI</name>
<evidence type="ECO:0000259" key="1">
    <source>
        <dbReference type="Pfam" id="PF14856"/>
    </source>
</evidence>
<gene>
    <name evidence="2" type="ORF">N0V93_006164</name>
</gene>
<organism evidence="2 3">
    <name type="scientific">Gnomoniopsis smithogilvyi</name>
    <dbReference type="NCBI Taxonomy" id="1191159"/>
    <lineage>
        <taxon>Eukaryota</taxon>
        <taxon>Fungi</taxon>
        <taxon>Dikarya</taxon>
        <taxon>Ascomycota</taxon>
        <taxon>Pezizomycotina</taxon>
        <taxon>Sordariomycetes</taxon>
        <taxon>Sordariomycetidae</taxon>
        <taxon>Diaporthales</taxon>
        <taxon>Gnomoniaceae</taxon>
        <taxon>Gnomoniopsis</taxon>
    </lineage>
</organism>
<evidence type="ECO:0000313" key="3">
    <source>
        <dbReference type="Proteomes" id="UP001140453"/>
    </source>
</evidence>
<dbReference type="Pfam" id="PF14856">
    <property type="entry name" value="Hce2"/>
    <property type="match status" value="1"/>
</dbReference>
<keyword evidence="3" id="KW-1185">Reference proteome</keyword>
<accession>A0A9W8YN42</accession>
<dbReference type="InterPro" id="IPR029226">
    <property type="entry name" value="Ecp2-like"/>
</dbReference>
<proteinExistence type="predicted"/>
<dbReference type="EMBL" id="JAPEVB010000004">
    <property type="protein sequence ID" value="KAJ4388705.1"/>
    <property type="molecule type" value="Genomic_DNA"/>
</dbReference>
<evidence type="ECO:0000313" key="2">
    <source>
        <dbReference type="EMBL" id="KAJ4388705.1"/>
    </source>
</evidence>
<sequence length="259" mass="28860">MIIYLSEIPLQVYEVSIVFEDGVFVSFTLLIELSTHFPDLSYFPSHLPTTFATIIMRFTTNLMICSAQLASLVAASPLRLSHAINVLSYLPEEIVWHQASSITTLNATNSTPALPIVVGNVTACSNIEYDEVSPARTSVVRDDCADLANQVKATPGFWELYKWSDDKNRAFRPLVSNGTCEFAVKRRSTPIGFNTTNSDVAIIGNHDVFKILNDSVNDFAATADEPYVDAERNQGHMSCKWWFAVQTSMEFRIQMTGTQ</sequence>
<reference evidence="2" key="1">
    <citation type="submission" date="2022-10" db="EMBL/GenBank/DDBJ databases">
        <title>Tapping the CABI collections for fungal endophytes: first genome assemblies for Collariella, Neodidymelliopsis, Ascochyta clinopodiicola, Didymella pomorum, Didymosphaeria variabile, Neocosmospora piperis and Neocucurbitaria cava.</title>
        <authorList>
            <person name="Hill R."/>
        </authorList>
    </citation>
    <scope>NUCLEOTIDE SEQUENCE</scope>
    <source>
        <strain evidence="2">IMI 355082</strain>
    </source>
</reference>
<dbReference type="AlphaFoldDB" id="A0A9W8YN42"/>
<dbReference type="Proteomes" id="UP001140453">
    <property type="component" value="Unassembled WGS sequence"/>
</dbReference>
<protein>
    <recommendedName>
        <fullName evidence="1">Ecp2 effector protein-like domain-containing protein</fullName>
    </recommendedName>
</protein>
<dbReference type="OrthoDB" id="5215277at2759"/>
<feature type="domain" description="Ecp2 effector protein-like" evidence="1">
    <location>
        <begin position="124"/>
        <end position="239"/>
    </location>
</feature>
<comment type="caution">
    <text evidence="2">The sequence shown here is derived from an EMBL/GenBank/DDBJ whole genome shotgun (WGS) entry which is preliminary data.</text>
</comment>